<protein>
    <submittedName>
        <fullName evidence="2">Uncharacterized protein</fullName>
    </submittedName>
</protein>
<evidence type="ECO:0000256" key="1">
    <source>
        <dbReference type="SAM" id="MobiDB-lite"/>
    </source>
</evidence>
<organism evidence="2 3">
    <name type="scientific">Batillaria attramentaria</name>
    <dbReference type="NCBI Taxonomy" id="370345"/>
    <lineage>
        <taxon>Eukaryota</taxon>
        <taxon>Metazoa</taxon>
        <taxon>Spiralia</taxon>
        <taxon>Lophotrochozoa</taxon>
        <taxon>Mollusca</taxon>
        <taxon>Gastropoda</taxon>
        <taxon>Caenogastropoda</taxon>
        <taxon>Sorbeoconcha</taxon>
        <taxon>Cerithioidea</taxon>
        <taxon>Batillariidae</taxon>
        <taxon>Batillaria</taxon>
    </lineage>
</organism>
<accession>A0ABD0JRL7</accession>
<feature type="region of interest" description="Disordered" evidence="1">
    <location>
        <begin position="1"/>
        <end position="31"/>
    </location>
</feature>
<dbReference type="AlphaFoldDB" id="A0ABD0JRL7"/>
<gene>
    <name evidence="2" type="ORF">BaRGS_00031409</name>
</gene>
<proteinExistence type="predicted"/>
<feature type="non-terminal residue" evidence="2">
    <location>
        <position position="84"/>
    </location>
</feature>
<keyword evidence="3" id="KW-1185">Reference proteome</keyword>
<name>A0ABD0JRL7_9CAEN</name>
<sequence>ERKDKSPSAKVSRGQLEVLNEKERRYSRETLQSPPAPVFRAGRCNGPVVDACVCLLAHCTREDAPLLQSRAILNASAPPSELLR</sequence>
<evidence type="ECO:0000313" key="3">
    <source>
        <dbReference type="Proteomes" id="UP001519460"/>
    </source>
</evidence>
<dbReference type="Proteomes" id="UP001519460">
    <property type="component" value="Unassembled WGS sequence"/>
</dbReference>
<evidence type="ECO:0000313" key="2">
    <source>
        <dbReference type="EMBL" id="KAK7477344.1"/>
    </source>
</evidence>
<feature type="non-terminal residue" evidence="2">
    <location>
        <position position="1"/>
    </location>
</feature>
<dbReference type="EMBL" id="JACVVK020000353">
    <property type="protein sequence ID" value="KAK7477344.1"/>
    <property type="molecule type" value="Genomic_DNA"/>
</dbReference>
<feature type="compositionally biased region" description="Basic and acidic residues" evidence="1">
    <location>
        <begin position="19"/>
        <end position="28"/>
    </location>
</feature>
<reference evidence="2 3" key="1">
    <citation type="journal article" date="2023" name="Sci. Data">
        <title>Genome assembly of the Korean intertidal mud-creeper Batillaria attramentaria.</title>
        <authorList>
            <person name="Patra A.K."/>
            <person name="Ho P.T."/>
            <person name="Jun S."/>
            <person name="Lee S.J."/>
            <person name="Kim Y."/>
            <person name="Won Y.J."/>
        </authorList>
    </citation>
    <scope>NUCLEOTIDE SEQUENCE [LARGE SCALE GENOMIC DNA]</scope>
    <source>
        <strain evidence="2">Wonlab-2016</strain>
    </source>
</reference>
<comment type="caution">
    <text evidence="2">The sequence shown here is derived from an EMBL/GenBank/DDBJ whole genome shotgun (WGS) entry which is preliminary data.</text>
</comment>